<dbReference type="AlphaFoldDB" id="A0A0E0HNG0"/>
<protein>
    <submittedName>
        <fullName evidence="2">Uncharacterized protein</fullName>
    </submittedName>
</protein>
<evidence type="ECO:0000256" key="1">
    <source>
        <dbReference type="SAM" id="MobiDB-lite"/>
    </source>
</evidence>
<dbReference type="EnsemblPlants" id="ONIVA06G10800.1">
    <property type="protein sequence ID" value="ONIVA06G10800.1"/>
    <property type="gene ID" value="ONIVA06G10800"/>
</dbReference>
<dbReference type="Proteomes" id="UP000006591">
    <property type="component" value="Chromosome 6"/>
</dbReference>
<reference evidence="2" key="1">
    <citation type="submission" date="2015-04" db="UniProtKB">
        <authorList>
            <consortium name="EnsemblPlants"/>
        </authorList>
    </citation>
    <scope>IDENTIFICATION</scope>
    <source>
        <strain evidence="2">SL10</strain>
    </source>
</reference>
<name>A0A0E0HNG0_ORYNI</name>
<feature type="region of interest" description="Disordered" evidence="1">
    <location>
        <begin position="1"/>
        <end position="29"/>
    </location>
</feature>
<dbReference type="HOGENOM" id="CLU_2487261_0_0_1"/>
<evidence type="ECO:0000313" key="2">
    <source>
        <dbReference type="EnsemblPlants" id="ONIVA06G10800.1"/>
    </source>
</evidence>
<dbReference type="Gramene" id="ONIVA06G10800.1">
    <property type="protein sequence ID" value="ONIVA06G10800.1"/>
    <property type="gene ID" value="ONIVA06G10800"/>
</dbReference>
<keyword evidence="3" id="KW-1185">Reference proteome</keyword>
<sequence>MVEPKRQSDNKGKKKSGRQEIWRKRNNREFRNEKLPLQRIIDRVTDEILFWHAGGAKGIKSLMPNEQGGTTYNLNKATVKSDMLDIP</sequence>
<organism evidence="2">
    <name type="scientific">Oryza nivara</name>
    <name type="common">Indian wild rice</name>
    <name type="synonym">Oryza sativa f. spontanea</name>
    <dbReference type="NCBI Taxonomy" id="4536"/>
    <lineage>
        <taxon>Eukaryota</taxon>
        <taxon>Viridiplantae</taxon>
        <taxon>Streptophyta</taxon>
        <taxon>Embryophyta</taxon>
        <taxon>Tracheophyta</taxon>
        <taxon>Spermatophyta</taxon>
        <taxon>Magnoliopsida</taxon>
        <taxon>Liliopsida</taxon>
        <taxon>Poales</taxon>
        <taxon>Poaceae</taxon>
        <taxon>BOP clade</taxon>
        <taxon>Oryzoideae</taxon>
        <taxon>Oryzeae</taxon>
        <taxon>Oryzinae</taxon>
        <taxon>Oryza</taxon>
    </lineage>
</organism>
<evidence type="ECO:0000313" key="3">
    <source>
        <dbReference type="Proteomes" id="UP000006591"/>
    </source>
</evidence>
<reference evidence="2" key="2">
    <citation type="submission" date="2018-04" db="EMBL/GenBank/DDBJ databases">
        <title>OnivRS2 (Oryza nivara Reference Sequence Version 2).</title>
        <authorList>
            <person name="Zhang J."/>
            <person name="Kudrna D."/>
            <person name="Lee S."/>
            <person name="Talag J."/>
            <person name="Rajasekar S."/>
            <person name="Welchert J."/>
            <person name="Hsing Y.-I."/>
            <person name="Wing R.A."/>
        </authorList>
    </citation>
    <scope>NUCLEOTIDE SEQUENCE [LARGE SCALE GENOMIC DNA]</scope>
    <source>
        <strain evidence="2">SL10</strain>
    </source>
</reference>
<proteinExistence type="predicted"/>
<accession>A0A0E0HNG0</accession>
<dbReference type="OMA" id="ILFWHAG"/>